<dbReference type="SMART" id="SM00849">
    <property type="entry name" value="Lactamase_B"/>
    <property type="match status" value="1"/>
</dbReference>
<dbReference type="InterPro" id="IPR001279">
    <property type="entry name" value="Metallo-B-lactamas"/>
</dbReference>
<dbReference type="InterPro" id="IPR036866">
    <property type="entry name" value="RibonucZ/Hydroxyglut_hydro"/>
</dbReference>
<sequence>MNDLPICLTCGVQYAAPREDCPICEDERQYVGWDGQRWTSLDELRRAGHRARIEEEGPGVVGIGTEPATGIGQRALLVRTPAGNVLWDMVTHLDDDVIRQVRDLGGVSAIAISHPHYYGTMVDWAHAFGAPVYIHALDREWVARPDDSVVFWEGDTHEIGEGLTLVNAGVHFAGGQVLHWRDAPGSVGALFSGDILQVVKDRRWVGFMYSYPNLIPERPRTVRRALSLLERYPFDQVYGAWWRHVVRTDGSEAVRRSAERYLDFALDDAPPE</sequence>
<gene>
    <name evidence="2" type="ORF">Pka01_76760</name>
</gene>
<reference evidence="2 3" key="1">
    <citation type="submission" date="2021-01" db="EMBL/GenBank/DDBJ databases">
        <title>Whole genome shotgun sequence of Planotetraspora kaengkrachanensis NBRC 104272.</title>
        <authorList>
            <person name="Komaki H."/>
            <person name="Tamura T."/>
        </authorList>
    </citation>
    <scope>NUCLEOTIDE SEQUENCE [LARGE SCALE GENOMIC DNA]</scope>
    <source>
        <strain evidence="2 3">NBRC 104272</strain>
    </source>
</reference>
<evidence type="ECO:0000313" key="2">
    <source>
        <dbReference type="EMBL" id="GIG84549.1"/>
    </source>
</evidence>
<dbReference type="AlphaFoldDB" id="A0A8J3Q0R4"/>
<protein>
    <recommendedName>
        <fullName evidence="1">Metallo-beta-lactamase domain-containing protein</fullName>
    </recommendedName>
</protein>
<feature type="domain" description="Metallo-beta-lactamase" evidence="1">
    <location>
        <begin position="72"/>
        <end position="241"/>
    </location>
</feature>
<proteinExistence type="predicted"/>
<dbReference type="PANTHER" id="PTHR36839:SF1">
    <property type="entry name" value="METALLO-BETA-LACTAMASE FAMILY PROTEIN (AFU_ORTHOLOGUE AFUA_5G12770)"/>
    <property type="match status" value="1"/>
</dbReference>
<evidence type="ECO:0000313" key="3">
    <source>
        <dbReference type="Proteomes" id="UP000630097"/>
    </source>
</evidence>
<evidence type="ECO:0000259" key="1">
    <source>
        <dbReference type="SMART" id="SM00849"/>
    </source>
</evidence>
<keyword evidence="3" id="KW-1185">Reference proteome</keyword>
<name>A0A8J3Q0R4_9ACTN</name>
<dbReference type="Proteomes" id="UP000630097">
    <property type="component" value="Unassembled WGS sequence"/>
</dbReference>
<dbReference type="Gene3D" id="3.60.15.10">
    <property type="entry name" value="Ribonuclease Z/Hydroxyacylglutathione hydrolase-like"/>
    <property type="match status" value="1"/>
</dbReference>
<organism evidence="2 3">
    <name type="scientific">Planotetraspora kaengkrachanensis</name>
    <dbReference type="NCBI Taxonomy" id="575193"/>
    <lineage>
        <taxon>Bacteria</taxon>
        <taxon>Bacillati</taxon>
        <taxon>Actinomycetota</taxon>
        <taxon>Actinomycetes</taxon>
        <taxon>Streptosporangiales</taxon>
        <taxon>Streptosporangiaceae</taxon>
        <taxon>Planotetraspora</taxon>
    </lineage>
</organism>
<dbReference type="RefSeq" id="WP_203887813.1">
    <property type="nucleotide sequence ID" value="NZ_BAABHH010000035.1"/>
</dbReference>
<dbReference type="EMBL" id="BONV01000053">
    <property type="protein sequence ID" value="GIG84549.1"/>
    <property type="molecule type" value="Genomic_DNA"/>
</dbReference>
<accession>A0A8J3Q0R4</accession>
<dbReference type="SUPFAM" id="SSF56281">
    <property type="entry name" value="Metallo-hydrolase/oxidoreductase"/>
    <property type="match status" value="1"/>
</dbReference>
<dbReference type="PANTHER" id="PTHR36839">
    <property type="entry name" value="METALLO-BETA-LACTAMASE FAMILY PROTEIN (AFU_ORTHOLOGUE AFUA_5G12770)"/>
    <property type="match status" value="1"/>
</dbReference>
<comment type="caution">
    <text evidence="2">The sequence shown here is derived from an EMBL/GenBank/DDBJ whole genome shotgun (WGS) entry which is preliminary data.</text>
</comment>